<name>A0A382FYW4_9ZZZZ</name>
<keyword evidence="4 6" id="KW-1133">Transmembrane helix</keyword>
<evidence type="ECO:0000256" key="2">
    <source>
        <dbReference type="ARBA" id="ARBA00008854"/>
    </source>
</evidence>
<dbReference type="InterPro" id="IPR023353">
    <property type="entry name" value="LemA-like_dom_sf"/>
</dbReference>
<gene>
    <name evidence="7" type="ORF">METZ01_LOCUS219985</name>
</gene>
<dbReference type="EMBL" id="UINC01052143">
    <property type="protein sequence ID" value="SVB67131.1"/>
    <property type="molecule type" value="Genomic_DNA"/>
</dbReference>
<evidence type="ECO:0000256" key="5">
    <source>
        <dbReference type="ARBA" id="ARBA00023136"/>
    </source>
</evidence>
<dbReference type="PANTHER" id="PTHR34478">
    <property type="entry name" value="PROTEIN LEMA"/>
    <property type="match status" value="1"/>
</dbReference>
<organism evidence="7">
    <name type="scientific">marine metagenome</name>
    <dbReference type="NCBI Taxonomy" id="408172"/>
    <lineage>
        <taxon>unclassified sequences</taxon>
        <taxon>metagenomes</taxon>
        <taxon>ecological metagenomes</taxon>
    </lineage>
</organism>
<comment type="similarity">
    <text evidence="2">Belongs to the LemA family.</text>
</comment>
<comment type="subcellular location">
    <subcellularLocation>
        <location evidence="1">Membrane</location>
        <topology evidence="1">Single-pass membrane protein</topology>
    </subcellularLocation>
</comment>
<proteinExistence type="inferred from homology"/>
<keyword evidence="5 6" id="KW-0472">Membrane</keyword>
<evidence type="ECO:0000256" key="1">
    <source>
        <dbReference type="ARBA" id="ARBA00004167"/>
    </source>
</evidence>
<feature type="non-terminal residue" evidence="7">
    <location>
        <position position="204"/>
    </location>
</feature>
<evidence type="ECO:0000256" key="3">
    <source>
        <dbReference type="ARBA" id="ARBA00022692"/>
    </source>
</evidence>
<accession>A0A382FYW4</accession>
<dbReference type="Pfam" id="PF04011">
    <property type="entry name" value="LemA"/>
    <property type="match status" value="1"/>
</dbReference>
<reference evidence="7" key="1">
    <citation type="submission" date="2018-05" db="EMBL/GenBank/DDBJ databases">
        <authorList>
            <person name="Lanie J.A."/>
            <person name="Ng W.-L."/>
            <person name="Kazmierczak K.M."/>
            <person name="Andrzejewski T.M."/>
            <person name="Davidsen T.M."/>
            <person name="Wayne K.J."/>
            <person name="Tettelin H."/>
            <person name="Glass J.I."/>
            <person name="Rusch D."/>
            <person name="Podicherti R."/>
            <person name="Tsui H.-C.T."/>
            <person name="Winkler M.E."/>
        </authorList>
    </citation>
    <scope>NUCLEOTIDE SEQUENCE</scope>
</reference>
<feature type="transmembrane region" description="Helical" evidence="6">
    <location>
        <begin position="6"/>
        <end position="27"/>
    </location>
</feature>
<dbReference type="GO" id="GO:0016020">
    <property type="term" value="C:membrane"/>
    <property type="evidence" value="ECO:0007669"/>
    <property type="project" value="UniProtKB-SubCell"/>
</dbReference>
<dbReference type="SUPFAM" id="SSF140478">
    <property type="entry name" value="LemA-like"/>
    <property type="match status" value="1"/>
</dbReference>
<dbReference type="AlphaFoldDB" id="A0A382FYW4"/>
<evidence type="ECO:0000256" key="4">
    <source>
        <dbReference type="ARBA" id="ARBA00022989"/>
    </source>
</evidence>
<dbReference type="PANTHER" id="PTHR34478:SF2">
    <property type="entry name" value="MEMBRANE PROTEIN"/>
    <property type="match status" value="1"/>
</dbReference>
<evidence type="ECO:0000256" key="6">
    <source>
        <dbReference type="SAM" id="Phobius"/>
    </source>
</evidence>
<dbReference type="InterPro" id="IPR007156">
    <property type="entry name" value="MamQ_LemA"/>
</dbReference>
<evidence type="ECO:0008006" key="8">
    <source>
        <dbReference type="Google" id="ProtNLM"/>
    </source>
</evidence>
<dbReference type="Gene3D" id="1.20.1440.20">
    <property type="entry name" value="LemA-like domain"/>
    <property type="match status" value="1"/>
</dbReference>
<sequence>MILGMIVVLAVLVVLIGLWVMGVYNGLIRKRNAKDNNYSQIGIQLTRKYDLIPNLVKLVKGYMKHERTTLEEVIQARNMAANANAAVSANPSDPKAMKQMVAAEGTLGGVMGRLFALSEAYPDLKANQNMMQLTEELTSTENKVTFARQAFNDSVMTYNNALQVFPANMVAGMFGFTEAIFFEVEGLGDVGKAVVTADQKKDLD</sequence>
<protein>
    <recommendedName>
        <fullName evidence="8">LemA family protein</fullName>
    </recommendedName>
</protein>
<evidence type="ECO:0000313" key="7">
    <source>
        <dbReference type="EMBL" id="SVB67131.1"/>
    </source>
</evidence>
<keyword evidence="3 6" id="KW-0812">Transmembrane</keyword>